<evidence type="ECO:0000313" key="3">
    <source>
        <dbReference type="Proteomes" id="UP001562425"/>
    </source>
</evidence>
<organism evidence="2 3">
    <name type="scientific">Culex pipiens pipiens</name>
    <name type="common">Northern house mosquito</name>
    <dbReference type="NCBI Taxonomy" id="38569"/>
    <lineage>
        <taxon>Eukaryota</taxon>
        <taxon>Metazoa</taxon>
        <taxon>Ecdysozoa</taxon>
        <taxon>Arthropoda</taxon>
        <taxon>Hexapoda</taxon>
        <taxon>Insecta</taxon>
        <taxon>Pterygota</taxon>
        <taxon>Neoptera</taxon>
        <taxon>Endopterygota</taxon>
        <taxon>Diptera</taxon>
        <taxon>Nematocera</taxon>
        <taxon>Culicoidea</taxon>
        <taxon>Culicidae</taxon>
        <taxon>Culicinae</taxon>
        <taxon>Culicini</taxon>
        <taxon>Culex</taxon>
        <taxon>Culex</taxon>
    </lineage>
</organism>
<gene>
    <name evidence="2" type="ORF">pipiens_005282</name>
</gene>
<protein>
    <submittedName>
        <fullName evidence="2">Uncharacterized protein</fullName>
    </submittedName>
</protein>
<feature type="compositionally biased region" description="Acidic residues" evidence="1">
    <location>
        <begin position="47"/>
        <end position="57"/>
    </location>
</feature>
<dbReference type="EMBL" id="JBEHCU010000160">
    <property type="protein sequence ID" value="KAL1404651.1"/>
    <property type="molecule type" value="Genomic_DNA"/>
</dbReference>
<proteinExistence type="predicted"/>
<dbReference type="Proteomes" id="UP001562425">
    <property type="component" value="Unassembled WGS sequence"/>
</dbReference>
<sequence length="77" mass="8450">MMCRQVLPDTNGIEQIYIVKSEPGTDGENGPGLMASEDVDEIKQEPPSDDEEPETDTADQFATTFEGTPKQSGDFRL</sequence>
<keyword evidence="3" id="KW-1185">Reference proteome</keyword>
<name>A0ABD1DY34_CULPP</name>
<reference evidence="2 3" key="1">
    <citation type="submission" date="2024-05" db="EMBL/GenBank/DDBJ databases">
        <title>Culex pipiens pipiens assembly and annotation.</title>
        <authorList>
            <person name="Alout H."/>
            <person name="Durand T."/>
        </authorList>
    </citation>
    <scope>NUCLEOTIDE SEQUENCE [LARGE SCALE GENOMIC DNA]</scope>
    <source>
        <strain evidence="2">HA-2024</strain>
        <tissue evidence="2">Whole body</tissue>
    </source>
</reference>
<evidence type="ECO:0000256" key="1">
    <source>
        <dbReference type="SAM" id="MobiDB-lite"/>
    </source>
</evidence>
<accession>A0ABD1DY34</accession>
<comment type="caution">
    <text evidence="2">The sequence shown here is derived from an EMBL/GenBank/DDBJ whole genome shotgun (WGS) entry which is preliminary data.</text>
</comment>
<evidence type="ECO:0000313" key="2">
    <source>
        <dbReference type="EMBL" id="KAL1404651.1"/>
    </source>
</evidence>
<feature type="region of interest" description="Disordered" evidence="1">
    <location>
        <begin position="21"/>
        <end position="77"/>
    </location>
</feature>
<dbReference type="AlphaFoldDB" id="A0ABD1DY34"/>
<feature type="compositionally biased region" description="Polar residues" evidence="1">
    <location>
        <begin position="60"/>
        <end position="71"/>
    </location>
</feature>